<dbReference type="OrthoDB" id="10259470at2759"/>
<evidence type="ECO:0000313" key="3">
    <source>
        <dbReference type="Proteomes" id="UP000002630"/>
    </source>
</evidence>
<evidence type="ECO:0000256" key="1">
    <source>
        <dbReference type="SAM" id="MobiDB-lite"/>
    </source>
</evidence>
<dbReference type="Proteomes" id="UP000002630">
    <property type="component" value="Linkage Group LG26"/>
</dbReference>
<name>D7FRN4_ECTSI</name>
<dbReference type="SUPFAM" id="SSF53448">
    <property type="entry name" value="Nucleotide-diphospho-sugar transferases"/>
    <property type="match status" value="1"/>
</dbReference>
<sequence>MLFWLLDNLKLKPEDTLWVGVQQELEGEYAIAARLRKEYPSLDIRVVSIDFQTRGAAETLFIMLQHMSSAEIRRKSISLDCDTIYFSDVLGSFRACASGCGSSFYFEDEGDKPIFSYIEFEPSTDKIVYIREKEAISRHANTGAYAFPCGDRLRMACREVLDNPVGKAGEFYTSSIIERMIQAGQKFVGIHVPDFFCVGTPAQLRSFLGLVQKGGVVPRRKTRVFFDLDRSLRMARSATGADPTASVRSGDLDKHLLMKTRNTGTSLEDPVSGQPAAGDITIGGRTGNAHQDMQEEIGRCLKESEIEEAVSSCCAQDFVRPRSFNRITCSEDNLVTKSAPLEYLRGELHFYRSIPPELVHLFPTLVKVNDDPALAMPSMTITKIDGVSFSHLVTNHCVTRGRCSKLLRSLREIHEAKKIPRGPHGEVGTSGPGEENNGPSSKDGIYYDGVVIAPCSEPLHREIFTERLPSQQNQRQGLPASTICANLHKKVLRRLGQNEAVYTGFEGIDVPGMSRIILSYLRSYQEGARFRRADFVHGDPVFSNCLQNKEGDVAFVDMRGALGDLLCTEGDTNYDLAKVYQSLCGYDFIIMDKDVDPNAVEMLRDLEQNVFWPFVRENYAGTKPEDIAMLAASHFLSMVPLHENRGHQARFMRACNDIVTKWSS</sequence>
<evidence type="ECO:0000313" key="2">
    <source>
        <dbReference type="EMBL" id="CBJ30825.1"/>
    </source>
</evidence>
<organism evidence="2 3">
    <name type="scientific">Ectocarpus siliculosus</name>
    <name type="common">Brown alga</name>
    <name type="synonym">Conferva siliculosa</name>
    <dbReference type="NCBI Taxonomy" id="2880"/>
    <lineage>
        <taxon>Eukaryota</taxon>
        <taxon>Sar</taxon>
        <taxon>Stramenopiles</taxon>
        <taxon>Ochrophyta</taxon>
        <taxon>PX clade</taxon>
        <taxon>Phaeophyceae</taxon>
        <taxon>Ectocarpales</taxon>
        <taxon>Ectocarpaceae</taxon>
        <taxon>Ectocarpus</taxon>
    </lineage>
</organism>
<proteinExistence type="predicted"/>
<dbReference type="InterPro" id="IPR029044">
    <property type="entry name" value="Nucleotide-diphossugar_trans"/>
</dbReference>
<dbReference type="EMBL" id="FN649751">
    <property type="protein sequence ID" value="CBJ30825.1"/>
    <property type="molecule type" value="Genomic_DNA"/>
</dbReference>
<dbReference type="InParanoid" id="D7FRN4"/>
<feature type="region of interest" description="Disordered" evidence="1">
    <location>
        <begin position="417"/>
        <end position="441"/>
    </location>
</feature>
<dbReference type="Gene3D" id="3.90.550.10">
    <property type="entry name" value="Spore Coat Polysaccharide Biosynthesis Protein SpsA, Chain A"/>
    <property type="match status" value="1"/>
</dbReference>
<protein>
    <submittedName>
        <fullName evidence="2">Hydrolase (ISS)</fullName>
    </submittedName>
</protein>
<keyword evidence="3" id="KW-1185">Reference proteome</keyword>
<reference evidence="2 3" key="1">
    <citation type="journal article" date="2010" name="Nature">
        <title>The Ectocarpus genome and the independent evolution of multicellularity in brown algae.</title>
        <authorList>
            <person name="Cock J.M."/>
            <person name="Sterck L."/>
            <person name="Rouze P."/>
            <person name="Scornet D."/>
            <person name="Allen A.E."/>
            <person name="Amoutzias G."/>
            <person name="Anthouard V."/>
            <person name="Artiguenave F."/>
            <person name="Aury J.M."/>
            <person name="Badger J.H."/>
            <person name="Beszteri B."/>
            <person name="Billiau K."/>
            <person name="Bonnet E."/>
            <person name="Bothwell J.H."/>
            <person name="Bowler C."/>
            <person name="Boyen C."/>
            <person name="Brownlee C."/>
            <person name="Carrano C.J."/>
            <person name="Charrier B."/>
            <person name="Cho G.Y."/>
            <person name="Coelho S.M."/>
            <person name="Collen J."/>
            <person name="Corre E."/>
            <person name="Da Silva C."/>
            <person name="Delage L."/>
            <person name="Delaroque N."/>
            <person name="Dittami S.M."/>
            <person name="Doulbeau S."/>
            <person name="Elias M."/>
            <person name="Farnham G."/>
            <person name="Gachon C.M."/>
            <person name="Gschloessl B."/>
            <person name="Heesch S."/>
            <person name="Jabbari K."/>
            <person name="Jubin C."/>
            <person name="Kawai H."/>
            <person name="Kimura K."/>
            <person name="Kloareg B."/>
            <person name="Kupper F.C."/>
            <person name="Lang D."/>
            <person name="Le Bail A."/>
            <person name="Leblanc C."/>
            <person name="Lerouge P."/>
            <person name="Lohr M."/>
            <person name="Lopez P.J."/>
            <person name="Martens C."/>
            <person name="Maumus F."/>
            <person name="Michel G."/>
            <person name="Miranda-Saavedra D."/>
            <person name="Morales J."/>
            <person name="Moreau H."/>
            <person name="Motomura T."/>
            <person name="Nagasato C."/>
            <person name="Napoli C.A."/>
            <person name="Nelson D.R."/>
            <person name="Nyvall-Collen P."/>
            <person name="Peters A.F."/>
            <person name="Pommier C."/>
            <person name="Potin P."/>
            <person name="Poulain J."/>
            <person name="Quesneville H."/>
            <person name="Read B."/>
            <person name="Rensing S.A."/>
            <person name="Ritter A."/>
            <person name="Rousvoal S."/>
            <person name="Samanta M."/>
            <person name="Samson G."/>
            <person name="Schroeder D.C."/>
            <person name="Segurens B."/>
            <person name="Strittmatter M."/>
            <person name="Tonon T."/>
            <person name="Tregear J.W."/>
            <person name="Valentin K."/>
            <person name="von Dassow P."/>
            <person name="Yamagishi T."/>
            <person name="Van de Peer Y."/>
            <person name="Wincker P."/>
        </authorList>
    </citation>
    <scope>NUCLEOTIDE SEQUENCE [LARGE SCALE GENOMIC DNA]</scope>
    <source>
        <strain evidence="3">Ec32 / CCAP1310/4</strain>
    </source>
</reference>
<dbReference type="GO" id="GO:0016787">
    <property type="term" value="F:hydrolase activity"/>
    <property type="evidence" value="ECO:0007669"/>
    <property type="project" value="UniProtKB-KW"/>
</dbReference>
<dbReference type="OMA" id="DYSTCPP"/>
<dbReference type="AlphaFoldDB" id="D7FRN4"/>
<dbReference type="eggNOG" id="ENOG502QUXI">
    <property type="taxonomic scope" value="Eukaryota"/>
</dbReference>
<accession>D7FRN4</accession>
<dbReference type="EMBL" id="FN648394">
    <property type="protein sequence ID" value="CBJ30825.1"/>
    <property type="molecule type" value="Genomic_DNA"/>
</dbReference>
<gene>
    <name evidence="2" type="ORF">Esi_0216_0053</name>
</gene>
<keyword evidence="2" id="KW-0378">Hydrolase</keyword>